<dbReference type="Pfam" id="PF00732">
    <property type="entry name" value="GMC_oxred_N"/>
    <property type="match status" value="1"/>
</dbReference>
<gene>
    <name evidence="6" type="ORF">WA026_015207</name>
</gene>
<accession>A0AAW1TKY3</accession>
<dbReference type="PANTHER" id="PTHR11552">
    <property type="entry name" value="GLUCOSE-METHANOL-CHOLINE GMC OXIDOREDUCTASE"/>
    <property type="match status" value="1"/>
</dbReference>
<evidence type="ECO:0000256" key="3">
    <source>
        <dbReference type="RuleBase" id="RU003968"/>
    </source>
</evidence>
<sequence length="690" mass="78239">MSHTNAFYVVLFFRIDMDSTNTHRQLNLYSTTRMALTLGPSLGFLLYLHSTTINQRPDIMDRDHRIKDTPIGLLKDSYDFIVVGGGSAGAVMANRLSENPYWDVLLIEAGPDEISLTDMPLMFPSLQLSPLDWQFKTEPGDNYCRAMVGGHCNWPRGKVLGGSSVLNAMLYIRGNRRDYDRWEKLGNTGWGYEDVLPYFKKSEDMRIEEHKSDPYHGTGGYLTVDHFKYHSPMVKWFLRAAEEMGYQVRDVNGEYQTGFTVAHGTLRDGLRCSTAKAFLRPCCKRPNLQVSLMTMAEKILINADSYRAEGVMVNKFGIKRNIYASREVILSAGSLQTPQLLMLSGVGPKEHLEEMQIDVVVDSPYVGENLQDHIAMGGCTFLYEPPEEYVNKTCGFELPKVFSTETIQSFAKKEEGPIYWLPECEVMGFVNTKYQNYSDDWPDIQYFLASYADNTDGGLFSKRASGITDDVYSAVFEEIIYKDAFSVIVLLLRPKSRGKLLLKDKNPNSHIKIYPNYYSDPYDLDVVVDGAKIAHKMLTSESMSQYKVVYNHYKIPGCHEYEFLSDEYWACQAMHYSLTIYHPVGTAKMGPDTDVTAVVDPRLRVRGVTNLRVVDGSIMPYIVSGNTNAPIIMIAEKAADMIKEDWGVLKKDNYHDSVEGGDIYVEEKLGMNAEPIMKKMPPPANDPDYW</sequence>
<dbReference type="SUPFAM" id="SSF51905">
    <property type="entry name" value="FAD/NAD(P)-binding domain"/>
    <property type="match status" value="1"/>
</dbReference>
<dbReference type="PROSITE" id="PS00623">
    <property type="entry name" value="GMC_OXRED_1"/>
    <property type="match status" value="1"/>
</dbReference>
<evidence type="ECO:0000256" key="2">
    <source>
        <dbReference type="PIRSR" id="PIRSR000137-2"/>
    </source>
</evidence>
<dbReference type="GO" id="GO:0050660">
    <property type="term" value="F:flavin adenine dinucleotide binding"/>
    <property type="evidence" value="ECO:0007669"/>
    <property type="project" value="InterPro"/>
</dbReference>
<dbReference type="GO" id="GO:0016614">
    <property type="term" value="F:oxidoreductase activity, acting on CH-OH group of donors"/>
    <property type="evidence" value="ECO:0007669"/>
    <property type="project" value="InterPro"/>
</dbReference>
<evidence type="ECO:0000259" key="4">
    <source>
        <dbReference type="PROSITE" id="PS00623"/>
    </source>
</evidence>
<feature type="domain" description="Glucose-methanol-choline oxidoreductase N-terminal" evidence="4">
    <location>
        <begin position="157"/>
        <end position="180"/>
    </location>
</feature>
<keyword evidence="2 3" id="KW-0274">FAD</keyword>
<dbReference type="InterPro" id="IPR012132">
    <property type="entry name" value="GMC_OxRdtase"/>
</dbReference>
<proteinExistence type="inferred from homology"/>
<reference evidence="6 7" key="1">
    <citation type="submission" date="2023-03" db="EMBL/GenBank/DDBJ databases">
        <title>Genome insight into feeding habits of ladybird beetles.</title>
        <authorList>
            <person name="Li H.-S."/>
            <person name="Huang Y.-H."/>
            <person name="Pang H."/>
        </authorList>
    </citation>
    <scope>NUCLEOTIDE SEQUENCE [LARGE SCALE GENOMIC DNA]</scope>
    <source>
        <strain evidence="6">SYSU_2023b</strain>
        <tissue evidence="6">Whole body</tissue>
    </source>
</reference>
<dbReference type="SUPFAM" id="SSF54373">
    <property type="entry name" value="FAD-linked reductases, C-terminal domain"/>
    <property type="match status" value="1"/>
</dbReference>
<dbReference type="InterPro" id="IPR000172">
    <property type="entry name" value="GMC_OxRdtase_N"/>
</dbReference>
<dbReference type="Gene3D" id="3.50.50.60">
    <property type="entry name" value="FAD/NAD(P)-binding domain"/>
    <property type="match status" value="1"/>
</dbReference>
<feature type="binding site" evidence="2">
    <location>
        <position position="159"/>
    </location>
    <ligand>
        <name>FAD</name>
        <dbReference type="ChEBI" id="CHEBI:57692"/>
    </ligand>
</feature>
<dbReference type="InterPro" id="IPR036188">
    <property type="entry name" value="FAD/NAD-bd_sf"/>
</dbReference>
<dbReference type="InterPro" id="IPR007867">
    <property type="entry name" value="GMC_OxRtase_C"/>
</dbReference>
<comment type="cofactor">
    <cofactor evidence="2">
        <name>FAD</name>
        <dbReference type="ChEBI" id="CHEBI:57692"/>
    </cofactor>
</comment>
<dbReference type="PANTHER" id="PTHR11552:SF215">
    <property type="entry name" value="FI02019P"/>
    <property type="match status" value="1"/>
</dbReference>
<evidence type="ECO:0000259" key="5">
    <source>
        <dbReference type="PROSITE" id="PS00624"/>
    </source>
</evidence>
<evidence type="ECO:0000313" key="7">
    <source>
        <dbReference type="Proteomes" id="UP001431783"/>
    </source>
</evidence>
<feature type="domain" description="Glucose-methanol-choline oxidoreductase N-terminal" evidence="5">
    <location>
        <begin position="333"/>
        <end position="347"/>
    </location>
</feature>
<name>A0AAW1TKY3_9CUCU</name>
<protein>
    <recommendedName>
        <fullName evidence="4 5">Glucose-methanol-choline oxidoreductase N-terminal domain-containing protein</fullName>
    </recommendedName>
</protein>
<dbReference type="Proteomes" id="UP001431783">
    <property type="component" value="Unassembled WGS sequence"/>
</dbReference>
<dbReference type="Pfam" id="PF05199">
    <property type="entry name" value="GMC_oxred_C"/>
    <property type="match status" value="1"/>
</dbReference>
<evidence type="ECO:0000313" key="6">
    <source>
        <dbReference type="EMBL" id="KAK9871961.1"/>
    </source>
</evidence>
<dbReference type="AlphaFoldDB" id="A0AAW1TKY3"/>
<evidence type="ECO:0000256" key="1">
    <source>
        <dbReference type="ARBA" id="ARBA00010790"/>
    </source>
</evidence>
<organism evidence="6 7">
    <name type="scientific">Henosepilachna vigintioctopunctata</name>
    <dbReference type="NCBI Taxonomy" id="420089"/>
    <lineage>
        <taxon>Eukaryota</taxon>
        <taxon>Metazoa</taxon>
        <taxon>Ecdysozoa</taxon>
        <taxon>Arthropoda</taxon>
        <taxon>Hexapoda</taxon>
        <taxon>Insecta</taxon>
        <taxon>Pterygota</taxon>
        <taxon>Neoptera</taxon>
        <taxon>Endopterygota</taxon>
        <taxon>Coleoptera</taxon>
        <taxon>Polyphaga</taxon>
        <taxon>Cucujiformia</taxon>
        <taxon>Coccinelloidea</taxon>
        <taxon>Coccinellidae</taxon>
        <taxon>Epilachninae</taxon>
        <taxon>Epilachnini</taxon>
        <taxon>Henosepilachna</taxon>
    </lineage>
</organism>
<dbReference type="EMBL" id="JARQZJ010000008">
    <property type="protein sequence ID" value="KAK9871961.1"/>
    <property type="molecule type" value="Genomic_DNA"/>
</dbReference>
<keyword evidence="7" id="KW-1185">Reference proteome</keyword>
<comment type="caution">
    <text evidence="6">The sequence shown here is derived from an EMBL/GenBank/DDBJ whole genome shotgun (WGS) entry which is preliminary data.</text>
</comment>
<comment type="similarity">
    <text evidence="1 3">Belongs to the GMC oxidoreductase family.</text>
</comment>
<feature type="binding site" evidence="2">
    <location>
        <position position="616"/>
    </location>
    <ligand>
        <name>FAD</name>
        <dbReference type="ChEBI" id="CHEBI:57692"/>
    </ligand>
</feature>
<keyword evidence="3" id="KW-0285">Flavoprotein</keyword>
<dbReference type="Gene3D" id="3.30.560.10">
    <property type="entry name" value="Glucose Oxidase, domain 3"/>
    <property type="match status" value="1"/>
</dbReference>
<dbReference type="PIRSF" id="PIRSF000137">
    <property type="entry name" value="Alcohol_oxidase"/>
    <property type="match status" value="1"/>
</dbReference>
<dbReference type="PROSITE" id="PS00624">
    <property type="entry name" value="GMC_OXRED_2"/>
    <property type="match status" value="1"/>
</dbReference>